<evidence type="ECO:0000256" key="4">
    <source>
        <dbReference type="ARBA" id="ARBA00022692"/>
    </source>
</evidence>
<feature type="transmembrane region" description="Helical" evidence="8">
    <location>
        <begin position="318"/>
        <end position="343"/>
    </location>
</feature>
<feature type="transmembrane region" description="Helical" evidence="8">
    <location>
        <begin position="586"/>
        <end position="602"/>
    </location>
</feature>
<accession>A0A081BPF8</accession>
<dbReference type="InterPro" id="IPR037524">
    <property type="entry name" value="PA14/GLEYA"/>
</dbReference>
<dbReference type="InterPro" id="IPR011658">
    <property type="entry name" value="PA14_dom"/>
</dbReference>
<feature type="transmembrane region" description="Helical" evidence="8">
    <location>
        <begin position="217"/>
        <end position="238"/>
    </location>
</feature>
<feature type="transmembrane region" description="Helical" evidence="8">
    <location>
        <begin position="15"/>
        <end position="35"/>
    </location>
</feature>
<keyword evidence="5 8" id="KW-1133">Transmembrane helix</keyword>
<dbReference type="Gene3D" id="3.90.182.10">
    <property type="entry name" value="Toxin - Anthrax Protective Antigen,domain 1"/>
    <property type="match status" value="1"/>
</dbReference>
<feature type="transmembrane region" description="Helical" evidence="8">
    <location>
        <begin position="190"/>
        <end position="211"/>
    </location>
</feature>
<comment type="subcellular location">
    <subcellularLocation>
        <location evidence="1">Cell membrane</location>
        <topology evidence="1">Multi-pass membrane protein</topology>
    </subcellularLocation>
</comment>
<feature type="transmembrane region" description="Helical" evidence="8">
    <location>
        <begin position="355"/>
        <end position="373"/>
    </location>
</feature>
<organism evidence="10">
    <name type="scientific">Candidatus Moduliflexus flocculans</name>
    <dbReference type="NCBI Taxonomy" id="1499966"/>
    <lineage>
        <taxon>Bacteria</taxon>
        <taxon>Candidatus Moduliflexota</taxon>
        <taxon>Candidatus Moduliflexia</taxon>
        <taxon>Candidatus Moduliflexales</taxon>
        <taxon>Candidatus Moduliflexaceae</taxon>
    </lineage>
</organism>
<reference evidence="10" key="1">
    <citation type="journal article" date="2015" name="PeerJ">
        <title>First genomic representation of candidate bacterial phylum KSB3 points to enhanced environmental sensing as a trigger of wastewater bulking.</title>
        <authorList>
            <person name="Sekiguchi Y."/>
            <person name="Ohashi A."/>
            <person name="Parks D.H."/>
            <person name="Yamauchi T."/>
            <person name="Tyson G.W."/>
            <person name="Hugenholtz P."/>
        </authorList>
    </citation>
    <scope>NUCLEOTIDE SEQUENCE [LARGE SCALE GENOMIC DNA]</scope>
</reference>
<proteinExistence type="inferred from homology"/>
<feature type="transmembrane region" description="Helical" evidence="8">
    <location>
        <begin position="404"/>
        <end position="427"/>
    </location>
</feature>
<sequence length="640" mass="72318">MLLPSSLFSSRKIKIRVYIALALLLALSGTIAALVKAQHGLIGYYYENTSWQAPPTLIMKDLDVSLQRMQLEMLYRATYYGISWTGYIYAPQSGAYEFAVKSDDVSRVVIDGIKVAENDSGETIAEQSGAIFLTAGFHAINIFYAQYEGKAAFQVYWMPPGKERESINRAVLLPNLPSSRHRSLYYLHRLILPIMGGITGVLIMFILVMAWRHRRHFLLIELVGIFCLLNGVVLNLLLSSLSERTTLYFTKFFLTSPIHARSDSWQPMYDAFKYAISHPKQPLYQPIFFERGIKFQYPPSSLLVFFPIKSWPFEKIAALFNGMSWGLIWLSMALLTHILIMSLRRYADQHIRPRAATLYFLLIVDFALTFYPLMRSFQLGQVQTWLYALFVVAVWAWLNDMKGVSGICIGLIAVIKPQLGVVILWGALRRQWRFVFSAAAIVGVIGLASIWAFGLNSHIEYLSVLSFIAKRGESYFPNHSINGLLNRWLGNGANVDWTFQSFAPFHWSVYIGTYLSSLLLIGAALFYRGKGRASAKSDILDFTIASLSVTMASPVCWEHHYTVLLPLFAVALPAATGCANHALRRLSAVIGAYMLCSNFWLLANKLAPTLWNPLQSYILFGALLFLAALYVLRQDYQRGV</sequence>
<protein>
    <submittedName>
        <fullName evidence="10">Putative integral membrane protein</fullName>
    </submittedName>
</protein>
<evidence type="ECO:0000256" key="2">
    <source>
        <dbReference type="ARBA" id="ARBA00022475"/>
    </source>
</evidence>
<dbReference type="GO" id="GO:0005886">
    <property type="term" value="C:plasma membrane"/>
    <property type="evidence" value="ECO:0007669"/>
    <property type="project" value="UniProtKB-SubCell"/>
</dbReference>
<keyword evidence="6 8" id="KW-0472">Membrane</keyword>
<evidence type="ECO:0000259" key="9">
    <source>
        <dbReference type="PROSITE" id="PS51820"/>
    </source>
</evidence>
<evidence type="ECO:0000256" key="3">
    <source>
        <dbReference type="ARBA" id="ARBA00022679"/>
    </source>
</evidence>
<evidence type="ECO:0000313" key="11">
    <source>
        <dbReference type="Proteomes" id="UP000030700"/>
    </source>
</evidence>
<name>A0A081BPF8_9BACT</name>
<dbReference type="HOGENOM" id="CLU_427402_0_0_0"/>
<dbReference type="Pfam" id="PF07691">
    <property type="entry name" value="PA14"/>
    <property type="match status" value="1"/>
</dbReference>
<evidence type="ECO:0000256" key="7">
    <source>
        <dbReference type="ARBA" id="ARBA00024033"/>
    </source>
</evidence>
<keyword evidence="3" id="KW-0808">Transferase</keyword>
<dbReference type="EMBL" id="DF820458">
    <property type="protein sequence ID" value="GAK52274.1"/>
    <property type="molecule type" value="Genomic_DNA"/>
</dbReference>
<keyword evidence="11" id="KW-1185">Reference proteome</keyword>
<dbReference type="Pfam" id="PF09594">
    <property type="entry name" value="GT87"/>
    <property type="match status" value="1"/>
</dbReference>
<dbReference type="SUPFAM" id="SSF56988">
    <property type="entry name" value="Anthrax protective antigen"/>
    <property type="match status" value="1"/>
</dbReference>
<evidence type="ECO:0000256" key="1">
    <source>
        <dbReference type="ARBA" id="ARBA00004651"/>
    </source>
</evidence>
<feature type="transmembrane region" description="Helical" evidence="8">
    <location>
        <begin position="507"/>
        <end position="527"/>
    </location>
</feature>
<dbReference type="SMART" id="SM00758">
    <property type="entry name" value="PA14"/>
    <property type="match status" value="1"/>
</dbReference>
<keyword evidence="4 8" id="KW-0812">Transmembrane</keyword>
<feature type="transmembrane region" description="Helical" evidence="8">
    <location>
        <begin position="434"/>
        <end position="454"/>
    </location>
</feature>
<dbReference type="STRING" id="1499966.U14_03525"/>
<comment type="similarity">
    <text evidence="7">Belongs to the glycosyltransferase 87 family.</text>
</comment>
<dbReference type="AlphaFoldDB" id="A0A081BPF8"/>
<feature type="transmembrane region" description="Helical" evidence="8">
    <location>
        <begin position="380"/>
        <end position="398"/>
    </location>
</feature>
<evidence type="ECO:0000256" key="6">
    <source>
        <dbReference type="ARBA" id="ARBA00023136"/>
    </source>
</evidence>
<feature type="transmembrane region" description="Helical" evidence="8">
    <location>
        <begin position="614"/>
        <end position="632"/>
    </location>
</feature>
<keyword evidence="2" id="KW-1003">Cell membrane</keyword>
<dbReference type="PROSITE" id="PS51820">
    <property type="entry name" value="PA14"/>
    <property type="match status" value="1"/>
</dbReference>
<dbReference type="GO" id="GO:0016758">
    <property type="term" value="F:hexosyltransferase activity"/>
    <property type="evidence" value="ECO:0007669"/>
    <property type="project" value="InterPro"/>
</dbReference>
<feature type="domain" description="PA14" evidence="9">
    <location>
        <begin position="36"/>
        <end position="171"/>
    </location>
</feature>
<evidence type="ECO:0000256" key="5">
    <source>
        <dbReference type="ARBA" id="ARBA00022989"/>
    </source>
</evidence>
<dbReference type="Proteomes" id="UP000030700">
    <property type="component" value="Unassembled WGS sequence"/>
</dbReference>
<evidence type="ECO:0000313" key="10">
    <source>
        <dbReference type="EMBL" id="GAK52274.1"/>
    </source>
</evidence>
<evidence type="ECO:0000256" key="8">
    <source>
        <dbReference type="SAM" id="Phobius"/>
    </source>
</evidence>
<gene>
    <name evidence="10" type="ORF">U14_03525</name>
</gene>
<dbReference type="InterPro" id="IPR018584">
    <property type="entry name" value="GT87"/>
</dbReference>